<dbReference type="EMBL" id="BMOK01000003">
    <property type="protein sequence ID" value="GGL47144.1"/>
    <property type="molecule type" value="Genomic_DNA"/>
</dbReference>
<dbReference type="InterPro" id="IPR011060">
    <property type="entry name" value="RibuloseP-bd_barrel"/>
</dbReference>
<comment type="caution">
    <text evidence="11">The sequence shown here is derived from an EMBL/GenBank/DDBJ whole genome shotgun (WGS) entry which is preliminary data.</text>
</comment>
<dbReference type="PANTHER" id="PTHR42894:SF1">
    <property type="entry name" value="N-(5'-PHOSPHORIBOSYL)ANTHRANILATE ISOMERASE"/>
    <property type="match status" value="1"/>
</dbReference>
<dbReference type="GO" id="GO:0000162">
    <property type="term" value="P:L-tryptophan biosynthetic process"/>
    <property type="evidence" value="ECO:0007669"/>
    <property type="project" value="UniProtKB-UniRule"/>
</dbReference>
<comment type="catalytic activity">
    <reaction evidence="1 9">
        <text>N-(5-phospho-beta-D-ribosyl)anthranilate = 1-(2-carboxyphenylamino)-1-deoxy-D-ribulose 5-phosphate</text>
        <dbReference type="Rhea" id="RHEA:21540"/>
        <dbReference type="ChEBI" id="CHEBI:18277"/>
        <dbReference type="ChEBI" id="CHEBI:58613"/>
        <dbReference type="EC" id="5.3.1.24"/>
    </reaction>
</comment>
<dbReference type="InterPro" id="IPR044643">
    <property type="entry name" value="TrpF_fam"/>
</dbReference>
<reference evidence="11" key="1">
    <citation type="journal article" date="2014" name="Int. J. Syst. Evol. Microbiol.">
        <title>Complete genome sequence of Corynebacterium casei LMG S-19264T (=DSM 44701T), isolated from a smear-ripened cheese.</title>
        <authorList>
            <consortium name="US DOE Joint Genome Institute (JGI-PGF)"/>
            <person name="Walter F."/>
            <person name="Albersmeier A."/>
            <person name="Kalinowski J."/>
            <person name="Ruckert C."/>
        </authorList>
    </citation>
    <scope>NUCLEOTIDE SEQUENCE</scope>
    <source>
        <strain evidence="11">JCM 15325</strain>
    </source>
</reference>
<evidence type="ECO:0000256" key="4">
    <source>
        <dbReference type="ARBA" id="ARBA00022272"/>
    </source>
</evidence>
<organism evidence="11 12">
    <name type="scientific">Sporolactobacillus putidus</name>
    <dbReference type="NCBI Taxonomy" id="492735"/>
    <lineage>
        <taxon>Bacteria</taxon>
        <taxon>Bacillati</taxon>
        <taxon>Bacillota</taxon>
        <taxon>Bacilli</taxon>
        <taxon>Bacillales</taxon>
        <taxon>Sporolactobacillaceae</taxon>
        <taxon>Sporolactobacillus</taxon>
    </lineage>
</organism>
<dbReference type="Gene3D" id="3.20.20.70">
    <property type="entry name" value="Aldolase class I"/>
    <property type="match status" value="1"/>
</dbReference>
<dbReference type="GO" id="GO:0004640">
    <property type="term" value="F:phosphoribosylanthranilate isomerase activity"/>
    <property type="evidence" value="ECO:0007669"/>
    <property type="project" value="UniProtKB-UniRule"/>
</dbReference>
<proteinExistence type="inferred from homology"/>
<evidence type="ECO:0000256" key="9">
    <source>
        <dbReference type="HAMAP-Rule" id="MF_00135"/>
    </source>
</evidence>
<dbReference type="NCBIfam" id="NF002301">
    <property type="entry name" value="PRK01222.2-1"/>
    <property type="match status" value="1"/>
</dbReference>
<dbReference type="Proteomes" id="UP000654670">
    <property type="component" value="Unassembled WGS sequence"/>
</dbReference>
<dbReference type="CDD" id="cd00405">
    <property type="entry name" value="PRAI"/>
    <property type="match status" value="1"/>
</dbReference>
<accession>A0A917RZE5</accession>
<dbReference type="EC" id="5.3.1.24" evidence="3 9"/>
<evidence type="ECO:0000256" key="3">
    <source>
        <dbReference type="ARBA" id="ARBA00012572"/>
    </source>
</evidence>
<keyword evidence="12" id="KW-1185">Reference proteome</keyword>
<evidence type="ECO:0000313" key="12">
    <source>
        <dbReference type="Proteomes" id="UP000654670"/>
    </source>
</evidence>
<evidence type="ECO:0000313" key="11">
    <source>
        <dbReference type="EMBL" id="GGL47144.1"/>
    </source>
</evidence>
<sequence length="221" mass="24573">MRPVLKYCGNHSLSDIKVTMASQADYLGFIFTPRSKRTVRPDQVAEWLEDVGGIKKKKLVGVFADDSIELIEKVLQIVPLHVIQLHGEEQPPYVEQVKSRTGKTVWKALHHEKGTPEKMRWYAGLADGYVIDTKVKGAIGGTGVSFDWDSVPGYMAESTRQHAECLIAGGISPENIESLLSQNPVGIDIASGIETNFRKDGRLIRKIEEKVRMQNDQAATD</sequence>
<evidence type="ECO:0000259" key="10">
    <source>
        <dbReference type="Pfam" id="PF00697"/>
    </source>
</evidence>
<keyword evidence="8 9" id="KW-0413">Isomerase</keyword>
<gene>
    <name evidence="9 11" type="primary">trpF</name>
    <name evidence="11" type="ORF">GCM10007968_09090</name>
</gene>
<dbReference type="InterPro" id="IPR013785">
    <property type="entry name" value="Aldolase_TIM"/>
</dbReference>
<dbReference type="InterPro" id="IPR001240">
    <property type="entry name" value="PRAI_dom"/>
</dbReference>
<keyword evidence="5 9" id="KW-0028">Amino-acid biosynthesis</keyword>
<evidence type="ECO:0000256" key="2">
    <source>
        <dbReference type="ARBA" id="ARBA00004664"/>
    </source>
</evidence>
<name>A0A917RZE5_9BACL</name>
<comment type="pathway">
    <text evidence="2 9">Amino-acid biosynthesis; L-tryptophan biosynthesis; L-tryptophan from chorismate: step 3/5.</text>
</comment>
<dbReference type="Pfam" id="PF00697">
    <property type="entry name" value="PRAI"/>
    <property type="match status" value="1"/>
</dbReference>
<evidence type="ECO:0000256" key="1">
    <source>
        <dbReference type="ARBA" id="ARBA00001164"/>
    </source>
</evidence>
<dbReference type="PANTHER" id="PTHR42894">
    <property type="entry name" value="N-(5'-PHOSPHORIBOSYL)ANTHRANILATE ISOMERASE"/>
    <property type="match status" value="1"/>
</dbReference>
<keyword evidence="6 9" id="KW-0822">Tryptophan biosynthesis</keyword>
<protein>
    <recommendedName>
        <fullName evidence="4 9">N-(5'-phosphoribosyl)anthranilate isomerase</fullName>
        <shortName evidence="9">PRAI</shortName>
        <ecNumber evidence="3 9">5.3.1.24</ecNumber>
    </recommendedName>
</protein>
<feature type="domain" description="N-(5'phosphoribosyl) anthranilate isomerase (PRAI)" evidence="10">
    <location>
        <begin position="6"/>
        <end position="209"/>
    </location>
</feature>
<dbReference type="SUPFAM" id="SSF51366">
    <property type="entry name" value="Ribulose-phoshate binding barrel"/>
    <property type="match status" value="1"/>
</dbReference>
<evidence type="ECO:0000256" key="5">
    <source>
        <dbReference type="ARBA" id="ARBA00022605"/>
    </source>
</evidence>
<evidence type="ECO:0000256" key="6">
    <source>
        <dbReference type="ARBA" id="ARBA00022822"/>
    </source>
</evidence>
<reference evidence="11" key="2">
    <citation type="submission" date="2020-09" db="EMBL/GenBank/DDBJ databases">
        <authorList>
            <person name="Sun Q."/>
            <person name="Ohkuma M."/>
        </authorList>
    </citation>
    <scope>NUCLEOTIDE SEQUENCE</scope>
    <source>
        <strain evidence="11">JCM 15325</strain>
    </source>
</reference>
<dbReference type="AlphaFoldDB" id="A0A917RZE5"/>
<comment type="similarity">
    <text evidence="9">Belongs to the TrpF family.</text>
</comment>
<evidence type="ECO:0000256" key="8">
    <source>
        <dbReference type="ARBA" id="ARBA00023235"/>
    </source>
</evidence>
<keyword evidence="7 9" id="KW-0057">Aromatic amino acid biosynthesis</keyword>
<dbReference type="HAMAP" id="MF_00135">
    <property type="entry name" value="PRAI"/>
    <property type="match status" value="1"/>
</dbReference>
<evidence type="ECO:0000256" key="7">
    <source>
        <dbReference type="ARBA" id="ARBA00023141"/>
    </source>
</evidence>